<feature type="compositionally biased region" description="Basic and acidic residues" evidence="4">
    <location>
        <begin position="46"/>
        <end position="56"/>
    </location>
</feature>
<comment type="subcellular location">
    <subcellularLocation>
        <location evidence="1">Membrane raft</location>
        <topology evidence="1">Peripheral membrane protein</topology>
    </subcellularLocation>
</comment>
<accession>G8ZS98</accession>
<feature type="compositionally biased region" description="Low complexity" evidence="4">
    <location>
        <begin position="143"/>
        <end position="175"/>
    </location>
</feature>
<dbReference type="InterPro" id="IPR031370">
    <property type="entry name" value="Aim3"/>
</dbReference>
<dbReference type="AlphaFoldDB" id="G8ZS98"/>
<evidence type="ECO:0000313" key="5">
    <source>
        <dbReference type="EMBL" id="CCE91390.1"/>
    </source>
</evidence>
<feature type="compositionally biased region" description="Low complexity" evidence="4">
    <location>
        <begin position="188"/>
        <end position="209"/>
    </location>
</feature>
<dbReference type="Pfam" id="PF17096">
    <property type="entry name" value="AIM3"/>
    <property type="match status" value="1"/>
</dbReference>
<comment type="similarity">
    <text evidence="2">Belongs to the AIM3 family.</text>
</comment>
<keyword evidence="6" id="KW-1185">Reference proteome</keyword>
<dbReference type="EMBL" id="HE616744">
    <property type="protein sequence ID" value="CCE91390.1"/>
    <property type="molecule type" value="Genomic_DNA"/>
</dbReference>
<gene>
    <name evidence="5" type="primary">TDEL0C05010</name>
    <name evidence="5" type="ORF">TDEL_0C05010</name>
</gene>
<evidence type="ECO:0008006" key="7">
    <source>
        <dbReference type="Google" id="ProtNLM"/>
    </source>
</evidence>
<evidence type="ECO:0000256" key="4">
    <source>
        <dbReference type="SAM" id="MobiDB-lite"/>
    </source>
</evidence>
<feature type="compositionally biased region" description="Low complexity" evidence="4">
    <location>
        <begin position="98"/>
        <end position="125"/>
    </location>
</feature>
<dbReference type="HOGENOM" id="CLU_324433_0_0_1"/>
<keyword evidence="3" id="KW-0472">Membrane</keyword>
<dbReference type="OrthoDB" id="3973404at2759"/>
<feature type="region of interest" description="Disordered" evidence="4">
    <location>
        <begin position="645"/>
        <end position="718"/>
    </location>
</feature>
<feature type="compositionally biased region" description="Polar residues" evidence="4">
    <location>
        <begin position="210"/>
        <end position="220"/>
    </location>
</feature>
<evidence type="ECO:0000256" key="3">
    <source>
        <dbReference type="ARBA" id="ARBA00023136"/>
    </source>
</evidence>
<dbReference type="GO" id="GO:0051016">
    <property type="term" value="P:barbed-end actin filament capping"/>
    <property type="evidence" value="ECO:0007669"/>
    <property type="project" value="InterPro"/>
</dbReference>
<dbReference type="GO" id="GO:0045121">
    <property type="term" value="C:membrane raft"/>
    <property type="evidence" value="ECO:0007669"/>
    <property type="project" value="UniProtKB-SubCell"/>
</dbReference>
<name>G8ZS98_TORDE</name>
<feature type="compositionally biased region" description="Polar residues" evidence="4">
    <location>
        <begin position="254"/>
        <end position="263"/>
    </location>
</feature>
<evidence type="ECO:0000313" key="6">
    <source>
        <dbReference type="Proteomes" id="UP000005627"/>
    </source>
</evidence>
<sequence length="718" mass="78507">MSDFWEKNKGSITSGLKTAGKYGYQGSKYVAKTGYQAGKKNFNSKKKNEQTQKEKEKEEEEEREAHAYDRSYGNQYRDPVGFPAPPIRGGQGPPQPYQQPQYQQTQYQQPQYQQPQYQQPYQQPQYPQPQYPQPQYPQPQYPQPQYQPQYQPPQYQQPPYQAPQYQPQYPQQYPQQPGPEQFPPQPPSQYQQPPAQPIAPQQPVNPAQPSQLASVTSQAQLVPPRNERQPPAVQGVALPGMSSPPAVLSPTPLQPSEVQTTGLSSVPSISSSGQVTQVSAPIQDPAASRYNRARLSSPPIPAREPQPLPSSASSTGVGSGSPSQSVTPFDFSDAQERRELKRLPTSPIDVTALPPPPTHRDRGSTPDIIANKAVSAHTTGKSESAQAPQATSGSRPESIAPAPLPPRSVPKLDTDSRPAAVAEEHNETVEVNKPGIAGKFDYDVKVGYAPPPKPHRNVSVSKSLTRKATAPLSNGPSTNTTAPPALPRRQTTSDTESNVSKDAPNLSFQPPPKPFRPSESSQSSRQASHHNIPTNAKPIPVDVSSFPPPPVQRGQSNSSILSRPESTETGEDRKPTPRGRIPVVDSHDGEVETSEPDHDKKKAPPPAVKPKPKTLSISHTEHNDSSEISAITNELATFKLRKTGSGFLKDSSKDSQAKRSPPPVVPRKKESLKSVPPVPIKASSLRAAEARQEQDNDLNPFEHYLKSAVPTENDRLHR</sequence>
<reference evidence="5 6" key="1">
    <citation type="journal article" date="2011" name="Proc. Natl. Acad. Sci. U.S.A.">
        <title>Evolutionary erosion of yeast sex chromosomes by mating-type switching accidents.</title>
        <authorList>
            <person name="Gordon J.L."/>
            <person name="Armisen D."/>
            <person name="Proux-Wera E."/>
            <person name="Oheigeartaigh S.S."/>
            <person name="Byrne K.P."/>
            <person name="Wolfe K.H."/>
        </authorList>
    </citation>
    <scope>NUCLEOTIDE SEQUENCE [LARGE SCALE GENOMIC DNA]</scope>
    <source>
        <strain evidence="6">ATCC 10662 / CBS 1146 / NBRC 0425 / NCYC 2629 / NRRL Y-866</strain>
    </source>
</reference>
<feature type="compositionally biased region" description="Basic and acidic residues" evidence="4">
    <location>
        <begin position="410"/>
        <end position="430"/>
    </location>
</feature>
<proteinExistence type="inferred from homology"/>
<dbReference type="GeneID" id="11500725"/>
<feature type="compositionally biased region" description="Polar residues" evidence="4">
    <location>
        <begin position="489"/>
        <end position="500"/>
    </location>
</feature>
<dbReference type="eggNOG" id="ENOG502S02E">
    <property type="taxonomic scope" value="Eukaryota"/>
</dbReference>
<feature type="compositionally biased region" description="Basic and acidic residues" evidence="4">
    <location>
        <begin position="585"/>
        <end position="602"/>
    </location>
</feature>
<feature type="region of interest" description="Disordered" evidence="4">
    <location>
        <begin position="1"/>
        <end position="20"/>
    </location>
</feature>
<evidence type="ECO:0000256" key="2">
    <source>
        <dbReference type="ARBA" id="ARBA00005311"/>
    </source>
</evidence>
<dbReference type="STRING" id="1076872.G8ZS98"/>
<dbReference type="FunCoup" id="G8ZS98">
    <property type="interactions" value="57"/>
</dbReference>
<feature type="region of interest" description="Disordered" evidence="4">
    <location>
        <begin position="34"/>
        <end position="629"/>
    </location>
</feature>
<feature type="compositionally biased region" description="Polar residues" evidence="4">
    <location>
        <begin position="471"/>
        <end position="482"/>
    </location>
</feature>
<dbReference type="RefSeq" id="XP_003680601.1">
    <property type="nucleotide sequence ID" value="XM_003680553.1"/>
</dbReference>
<evidence type="ECO:0000256" key="1">
    <source>
        <dbReference type="ARBA" id="ARBA00004256"/>
    </source>
</evidence>
<feature type="compositionally biased region" description="Pro residues" evidence="4">
    <location>
        <begin position="126"/>
        <end position="142"/>
    </location>
</feature>
<feature type="compositionally biased region" description="Polar residues" evidence="4">
    <location>
        <begin position="376"/>
        <end position="395"/>
    </location>
</feature>
<dbReference type="Proteomes" id="UP000005627">
    <property type="component" value="Chromosome 3"/>
</dbReference>
<dbReference type="KEGG" id="tdl:TDEL_0C05010"/>
<feature type="compositionally biased region" description="Low complexity" evidence="4">
    <location>
        <begin position="309"/>
        <end position="328"/>
    </location>
</feature>
<feature type="compositionally biased region" description="Pro residues" evidence="4">
    <location>
        <begin position="298"/>
        <end position="308"/>
    </location>
</feature>
<feature type="compositionally biased region" description="Pro residues" evidence="4">
    <location>
        <begin position="176"/>
        <end position="187"/>
    </location>
</feature>
<dbReference type="GO" id="GO:0030479">
    <property type="term" value="C:actin cortical patch"/>
    <property type="evidence" value="ECO:0007669"/>
    <property type="project" value="InterPro"/>
</dbReference>
<organism evidence="5 6">
    <name type="scientific">Torulaspora delbrueckii</name>
    <name type="common">Yeast</name>
    <name type="synonym">Candida colliculosa</name>
    <dbReference type="NCBI Taxonomy" id="4950"/>
    <lineage>
        <taxon>Eukaryota</taxon>
        <taxon>Fungi</taxon>
        <taxon>Dikarya</taxon>
        <taxon>Ascomycota</taxon>
        <taxon>Saccharomycotina</taxon>
        <taxon>Saccharomycetes</taxon>
        <taxon>Saccharomycetales</taxon>
        <taxon>Saccharomycetaceae</taxon>
        <taxon>Torulaspora</taxon>
    </lineage>
</organism>
<dbReference type="InParanoid" id="G8ZS98"/>
<protein>
    <recommendedName>
        <fullName evidence="7">Altered inheritance of mitochondria protein 3</fullName>
    </recommendedName>
</protein>